<feature type="region of interest" description="Disordered" evidence="8">
    <location>
        <begin position="513"/>
        <end position="537"/>
    </location>
</feature>
<evidence type="ECO:0000256" key="7">
    <source>
        <dbReference type="SAM" id="Coils"/>
    </source>
</evidence>
<feature type="transmembrane region" description="Helical" evidence="9">
    <location>
        <begin position="448"/>
        <end position="469"/>
    </location>
</feature>
<keyword evidence="6 9" id="KW-0472">Membrane</keyword>
<feature type="transmembrane region" description="Helical" evidence="9">
    <location>
        <begin position="421"/>
        <end position="442"/>
    </location>
</feature>
<name>A0AAN6LWP6_9PLEO</name>
<keyword evidence="7" id="KW-0175">Coiled coil</keyword>
<feature type="coiled-coil region" evidence="7">
    <location>
        <begin position="176"/>
        <end position="245"/>
    </location>
</feature>
<dbReference type="SUPFAM" id="SSF144091">
    <property type="entry name" value="Rhomboid-like"/>
    <property type="match status" value="1"/>
</dbReference>
<dbReference type="PANTHER" id="PTHR43731:SF14">
    <property type="entry name" value="PRESENILIN-ASSOCIATED RHOMBOID-LIKE PROTEIN, MITOCHONDRIAL"/>
    <property type="match status" value="1"/>
</dbReference>
<feature type="transmembrane region" description="Helical" evidence="9">
    <location>
        <begin position="347"/>
        <end position="370"/>
    </location>
</feature>
<dbReference type="AlphaFoldDB" id="A0AAN6LWP6"/>
<dbReference type="InterPro" id="IPR022764">
    <property type="entry name" value="Peptidase_S54_rhomboid_dom"/>
</dbReference>
<dbReference type="GO" id="GO:0006465">
    <property type="term" value="P:signal peptide processing"/>
    <property type="evidence" value="ECO:0007669"/>
    <property type="project" value="TreeGrafter"/>
</dbReference>
<protein>
    <recommendedName>
        <fullName evidence="10">Peptidase S54 rhomboid domain-containing protein</fullName>
    </recommendedName>
</protein>
<evidence type="ECO:0000256" key="5">
    <source>
        <dbReference type="ARBA" id="ARBA00022989"/>
    </source>
</evidence>
<dbReference type="GO" id="GO:0016020">
    <property type="term" value="C:membrane"/>
    <property type="evidence" value="ECO:0007669"/>
    <property type="project" value="UniProtKB-SubCell"/>
</dbReference>
<comment type="caution">
    <text evidence="11">The sequence shown here is derived from an EMBL/GenBank/DDBJ whole genome shotgun (WGS) entry which is preliminary data.</text>
</comment>
<dbReference type="Pfam" id="PF01694">
    <property type="entry name" value="Rhomboid"/>
    <property type="match status" value="1"/>
</dbReference>
<proteinExistence type="inferred from homology"/>
<comment type="similarity">
    <text evidence="2">Belongs to the peptidase S54 family.</text>
</comment>
<dbReference type="EMBL" id="WVTA01000010">
    <property type="protein sequence ID" value="KAK3203626.1"/>
    <property type="molecule type" value="Genomic_DNA"/>
</dbReference>
<keyword evidence="5 9" id="KW-1133">Transmembrane helix</keyword>
<evidence type="ECO:0000256" key="9">
    <source>
        <dbReference type="SAM" id="Phobius"/>
    </source>
</evidence>
<evidence type="ECO:0000256" key="6">
    <source>
        <dbReference type="ARBA" id="ARBA00023136"/>
    </source>
</evidence>
<evidence type="ECO:0000259" key="10">
    <source>
        <dbReference type="Pfam" id="PF01694"/>
    </source>
</evidence>
<keyword evidence="4" id="KW-0378">Hydrolase</keyword>
<keyword evidence="3 9" id="KW-0812">Transmembrane</keyword>
<feature type="transmembrane region" description="Helical" evidence="9">
    <location>
        <begin position="306"/>
        <end position="327"/>
    </location>
</feature>
<evidence type="ECO:0000256" key="2">
    <source>
        <dbReference type="ARBA" id="ARBA00009045"/>
    </source>
</evidence>
<keyword evidence="12" id="KW-1185">Reference proteome</keyword>
<dbReference type="Proteomes" id="UP001280581">
    <property type="component" value="Unassembled WGS sequence"/>
</dbReference>
<accession>A0AAN6LWP6</accession>
<evidence type="ECO:0000256" key="3">
    <source>
        <dbReference type="ARBA" id="ARBA00022692"/>
    </source>
</evidence>
<dbReference type="InterPro" id="IPR035952">
    <property type="entry name" value="Rhomboid-like_sf"/>
</dbReference>
<evidence type="ECO:0000256" key="8">
    <source>
        <dbReference type="SAM" id="MobiDB-lite"/>
    </source>
</evidence>
<sequence>MLHSRLALPHPLPAQIPNTTSRPPRFLHDPQSPRKNQRTGLNPPGYHPPQQGLPQRKRTVQIGHLPGGRVPDNEIRRIFGGGVSPHDGNNVLRVLHHRRTSGSLADYGVDNLGAKYNVSRAQAIKALDWLRDNFPIDEARAAEAWAEKEANRIAYELWLADPENDSKYKDPARVFREKQKKEEAENAERYEAEERQRFGILRSGKSQFELKIEEERRKRLDAITKKAEEKEARAVEEEKMLATGEWVRTPRGTQLMKPGQETYVDVFGREQVSRRKEMLEKYQQKSQTEFKDEAEMLSATTLTQRLYPMTAFVLLISLLSFGFAHWYSPPSPEFRLFPSLSPSTSTLTFLLASNTLICLAWRVGPLWPLLTKYFMHVPGYPRAFQALGNIFSHVQYEHLFSNMMMLALLTPAAHDLVGRGVFLGTYVTGGAVGTLVSLYWANLGRGSITAHSVGASAAIWAVAVLFCLLTEKDKVQVPGVCGVGGGDGGEEEDEQYGPCESFWGDAGGGGGRGVDAGWGVSSEEGGRRGGDGGCGGMVKGEVDEVVKAVKGE</sequence>
<evidence type="ECO:0000313" key="12">
    <source>
        <dbReference type="Proteomes" id="UP001280581"/>
    </source>
</evidence>
<evidence type="ECO:0000256" key="4">
    <source>
        <dbReference type="ARBA" id="ARBA00022801"/>
    </source>
</evidence>
<dbReference type="GO" id="GO:0004252">
    <property type="term" value="F:serine-type endopeptidase activity"/>
    <property type="evidence" value="ECO:0007669"/>
    <property type="project" value="InterPro"/>
</dbReference>
<organism evidence="11 12">
    <name type="scientific">Pseudopithomyces chartarum</name>
    <dbReference type="NCBI Taxonomy" id="1892770"/>
    <lineage>
        <taxon>Eukaryota</taxon>
        <taxon>Fungi</taxon>
        <taxon>Dikarya</taxon>
        <taxon>Ascomycota</taxon>
        <taxon>Pezizomycotina</taxon>
        <taxon>Dothideomycetes</taxon>
        <taxon>Pleosporomycetidae</taxon>
        <taxon>Pleosporales</taxon>
        <taxon>Massarineae</taxon>
        <taxon>Didymosphaeriaceae</taxon>
        <taxon>Pseudopithomyces</taxon>
    </lineage>
</organism>
<comment type="subcellular location">
    <subcellularLocation>
        <location evidence="1">Membrane</location>
        <topology evidence="1">Multi-pass membrane protein</topology>
    </subcellularLocation>
</comment>
<feature type="region of interest" description="Disordered" evidence="8">
    <location>
        <begin position="1"/>
        <end position="55"/>
    </location>
</feature>
<dbReference type="Gene3D" id="1.20.1540.10">
    <property type="entry name" value="Rhomboid-like"/>
    <property type="match status" value="1"/>
</dbReference>
<gene>
    <name evidence="11" type="ORF">GRF29_106g174946</name>
</gene>
<feature type="domain" description="Peptidase S54 rhomboid" evidence="10">
    <location>
        <begin position="386"/>
        <end position="477"/>
    </location>
</feature>
<evidence type="ECO:0000313" key="11">
    <source>
        <dbReference type="EMBL" id="KAK3203626.1"/>
    </source>
</evidence>
<dbReference type="InterPro" id="IPR050925">
    <property type="entry name" value="Rhomboid_protease_S54"/>
</dbReference>
<reference evidence="11 12" key="1">
    <citation type="submission" date="2021-02" db="EMBL/GenBank/DDBJ databases">
        <title>Genome assembly of Pseudopithomyces chartarum.</title>
        <authorList>
            <person name="Jauregui R."/>
            <person name="Singh J."/>
            <person name="Voisey C."/>
        </authorList>
    </citation>
    <scope>NUCLEOTIDE SEQUENCE [LARGE SCALE GENOMIC DNA]</scope>
    <source>
        <strain evidence="11 12">AGR01</strain>
    </source>
</reference>
<dbReference type="PANTHER" id="PTHR43731">
    <property type="entry name" value="RHOMBOID PROTEASE"/>
    <property type="match status" value="1"/>
</dbReference>
<evidence type="ECO:0000256" key="1">
    <source>
        <dbReference type="ARBA" id="ARBA00004141"/>
    </source>
</evidence>